<dbReference type="Pfam" id="PF00293">
    <property type="entry name" value="NUDIX"/>
    <property type="match status" value="1"/>
</dbReference>
<comment type="cofactor">
    <cofactor evidence="2">
        <name>Mg(2+)</name>
        <dbReference type="ChEBI" id="CHEBI:18420"/>
    </cofactor>
</comment>
<dbReference type="InterPro" id="IPR015797">
    <property type="entry name" value="NUDIX_hydrolase-like_dom_sf"/>
</dbReference>
<evidence type="ECO:0000313" key="6">
    <source>
        <dbReference type="EMBL" id="MEE2565640.1"/>
    </source>
</evidence>
<keyword evidence="7" id="KW-1185">Reference proteome</keyword>
<dbReference type="Proteomes" id="UP001310692">
    <property type="component" value="Unassembled WGS sequence"/>
</dbReference>
<comment type="caution">
    <text evidence="6">The sequence shown here is derived from an EMBL/GenBank/DDBJ whole genome shotgun (WGS) entry which is preliminary data.</text>
</comment>
<dbReference type="InterPro" id="IPR022927">
    <property type="entry name" value="RppH"/>
</dbReference>
<dbReference type="PROSITE" id="PS51462">
    <property type="entry name" value="NUDIX"/>
    <property type="match status" value="1"/>
</dbReference>
<evidence type="ECO:0000256" key="3">
    <source>
        <dbReference type="ARBA" id="ARBA00022801"/>
    </source>
</evidence>
<keyword evidence="3 4" id="KW-0378">Hydrolase</keyword>
<feature type="short sequence motif" description="Nudix box" evidence="4">
    <location>
        <begin position="44"/>
        <end position="65"/>
    </location>
</feature>
<dbReference type="Gene3D" id="3.90.79.10">
    <property type="entry name" value="Nucleoside Triphosphate Pyrophosphohydrolase"/>
    <property type="match status" value="1"/>
</dbReference>
<comment type="similarity">
    <text evidence="4">Belongs to the Nudix hydrolase family. RppH subfamily.</text>
</comment>
<gene>
    <name evidence="4" type="primary">rppH</name>
    <name evidence="4" type="synonym">nudH</name>
    <name evidence="6" type="ORF">V0U35_03020</name>
</gene>
<dbReference type="PANTHER" id="PTHR11839:SF22">
    <property type="entry name" value="NUDIX HYDROLASE 26, CHLOROPLASTIC"/>
    <property type="match status" value="1"/>
</dbReference>
<dbReference type="SUPFAM" id="SSF55811">
    <property type="entry name" value="Nudix"/>
    <property type="match status" value="1"/>
</dbReference>
<dbReference type="InterPro" id="IPR000086">
    <property type="entry name" value="NUDIX_hydrolase_dom"/>
</dbReference>
<evidence type="ECO:0000259" key="5">
    <source>
        <dbReference type="PROSITE" id="PS51462"/>
    </source>
</evidence>
<organism evidence="6 7">
    <name type="scientific">Hyphobacterium marinum</name>
    <dbReference type="NCBI Taxonomy" id="3116574"/>
    <lineage>
        <taxon>Bacteria</taxon>
        <taxon>Pseudomonadati</taxon>
        <taxon>Pseudomonadota</taxon>
        <taxon>Alphaproteobacteria</taxon>
        <taxon>Maricaulales</taxon>
        <taxon>Maricaulaceae</taxon>
        <taxon>Hyphobacterium</taxon>
    </lineage>
</organism>
<name>A0ABU7LVS9_9PROT</name>
<feature type="domain" description="Nudix hydrolase" evidence="5">
    <location>
        <begin position="9"/>
        <end position="157"/>
    </location>
</feature>
<dbReference type="EMBL" id="JAZDRO010000001">
    <property type="protein sequence ID" value="MEE2565640.1"/>
    <property type="molecule type" value="Genomic_DNA"/>
</dbReference>
<accession>A0ABU7LVS9</accession>
<evidence type="ECO:0000256" key="4">
    <source>
        <dbReference type="HAMAP-Rule" id="MF_00298"/>
    </source>
</evidence>
<dbReference type="EC" id="3.6.1.-" evidence="4"/>
<dbReference type="GO" id="GO:0016787">
    <property type="term" value="F:hydrolase activity"/>
    <property type="evidence" value="ECO:0007669"/>
    <property type="project" value="UniProtKB-KW"/>
</dbReference>
<evidence type="ECO:0000256" key="2">
    <source>
        <dbReference type="ARBA" id="ARBA00001946"/>
    </source>
</evidence>
<reference evidence="6 7" key="1">
    <citation type="submission" date="2024-01" db="EMBL/GenBank/DDBJ databases">
        <title>Hyphobacterium bacterium isolated from marine sediment.</title>
        <authorList>
            <person name="Zhao S."/>
        </authorList>
    </citation>
    <scope>NUCLEOTIDE SEQUENCE [LARGE SCALE GENOMIC DNA]</scope>
    <source>
        <strain evidence="6 7">Y60-23</strain>
    </source>
</reference>
<dbReference type="PRINTS" id="PR00502">
    <property type="entry name" value="NUDIXFAMILY"/>
</dbReference>
<protein>
    <recommendedName>
        <fullName evidence="4">RNA pyrophosphohydrolase</fullName>
        <ecNumber evidence="4">3.6.1.-</ecNumber>
    </recommendedName>
    <alternativeName>
        <fullName evidence="4">(Di)nucleoside polyphosphate hydrolase</fullName>
    </alternativeName>
</protein>
<dbReference type="NCBIfam" id="NF001938">
    <property type="entry name" value="PRK00714.1-5"/>
    <property type="match status" value="1"/>
</dbReference>
<evidence type="ECO:0000256" key="1">
    <source>
        <dbReference type="ARBA" id="ARBA00001936"/>
    </source>
</evidence>
<dbReference type="PANTHER" id="PTHR11839">
    <property type="entry name" value="UDP/ADP-SUGAR PYROPHOSPHATASE"/>
    <property type="match status" value="1"/>
</dbReference>
<dbReference type="InterPro" id="IPR020084">
    <property type="entry name" value="NUDIX_hydrolase_CS"/>
</dbReference>
<comment type="function">
    <text evidence="4">Accelerates the degradation of transcripts by removing pyrophosphate from the 5'-end of triphosphorylated RNA, leading to a more labile monophosphorylated state that can stimulate subsequent ribonuclease cleavage.</text>
</comment>
<comment type="cofactor">
    <cofactor evidence="4">
        <name>a divalent metal cation</name>
        <dbReference type="ChEBI" id="CHEBI:60240"/>
    </cofactor>
</comment>
<dbReference type="PROSITE" id="PS00893">
    <property type="entry name" value="NUDIX_BOX"/>
    <property type="match status" value="1"/>
</dbReference>
<dbReference type="HAMAP" id="MF_00298">
    <property type="entry name" value="Nudix_RppH"/>
    <property type="match status" value="1"/>
</dbReference>
<sequence length="164" mass="18976">MTGTDPLAAYRPNAGCVLFNAKGKVWIGHRADAAQPHGWQFPQGGIDDGEEPHEAAWRELSEETGTPHHLAEYLGSIEDWLTYDFPPEVAMLPKHAKRGWKGQKQRWFAFRHLGSDTDFDLEQHGEVEFDDWRWEDLHTVPQLIIPWKRSIYDRIAHDFARFAT</sequence>
<proteinExistence type="inferred from homology"/>
<dbReference type="RefSeq" id="WP_330195174.1">
    <property type="nucleotide sequence ID" value="NZ_JAZDRO010000001.1"/>
</dbReference>
<comment type="cofactor">
    <cofactor evidence="1">
        <name>Mn(2+)</name>
        <dbReference type="ChEBI" id="CHEBI:29035"/>
    </cofactor>
</comment>
<dbReference type="CDD" id="cd03671">
    <property type="entry name" value="NUDIX_Ap4A_hydrolase_plant_like"/>
    <property type="match status" value="1"/>
</dbReference>
<dbReference type="InterPro" id="IPR020476">
    <property type="entry name" value="Nudix_hydrolase"/>
</dbReference>
<evidence type="ECO:0000313" key="7">
    <source>
        <dbReference type="Proteomes" id="UP001310692"/>
    </source>
</evidence>